<keyword evidence="8" id="KW-1185">Reference proteome</keyword>
<dbReference type="NCBIfam" id="NF007757">
    <property type="entry name" value="PRK10438.1"/>
    <property type="match status" value="1"/>
</dbReference>
<dbReference type="PROSITE" id="PS50263">
    <property type="entry name" value="CN_HYDROLASE"/>
    <property type="match status" value="1"/>
</dbReference>
<evidence type="ECO:0000259" key="6">
    <source>
        <dbReference type="PROSITE" id="PS50263"/>
    </source>
</evidence>
<dbReference type="Proteomes" id="UP000474630">
    <property type="component" value="Chromosome"/>
</dbReference>
<dbReference type="CDD" id="cd07575">
    <property type="entry name" value="Xc-1258_like"/>
    <property type="match status" value="1"/>
</dbReference>
<dbReference type="GO" id="GO:0050152">
    <property type="term" value="F:omega-amidase activity"/>
    <property type="evidence" value="ECO:0007669"/>
    <property type="project" value="UniProtKB-EC"/>
</dbReference>
<comment type="similarity">
    <text evidence="1">Belongs to the carbon-nitrogen hydrolase superfamily. NIT1/NIT2 family.</text>
</comment>
<evidence type="ECO:0000313" key="7">
    <source>
        <dbReference type="EMBL" id="QIA08213.1"/>
    </source>
</evidence>
<dbReference type="SUPFAM" id="SSF56317">
    <property type="entry name" value="Carbon-nitrogen hydrolase"/>
    <property type="match status" value="1"/>
</dbReference>
<dbReference type="EMBL" id="CP048409">
    <property type="protein sequence ID" value="QIA08213.1"/>
    <property type="molecule type" value="Genomic_DNA"/>
</dbReference>
<dbReference type="EC" id="3.5.1.3" evidence="3"/>
<evidence type="ECO:0000256" key="5">
    <source>
        <dbReference type="ARBA" id="ARBA00072139"/>
    </source>
</evidence>
<dbReference type="FunFam" id="3.60.110.10:FF:000004">
    <property type="entry name" value="Carbon-nitrogen hydrolase"/>
    <property type="match status" value="1"/>
</dbReference>
<accession>A0A6C0RFA3</accession>
<dbReference type="PANTHER" id="PTHR47799">
    <property type="entry name" value="OMEGA-AMIDASE YAFV"/>
    <property type="match status" value="1"/>
</dbReference>
<keyword evidence="2 7" id="KW-0378">Hydrolase</keyword>
<feature type="domain" description="CN hydrolase" evidence="6">
    <location>
        <begin position="4"/>
        <end position="238"/>
    </location>
</feature>
<evidence type="ECO:0000256" key="4">
    <source>
        <dbReference type="ARBA" id="ARBA00052904"/>
    </source>
</evidence>
<sequence>MENLKITIIQPDIIWENSEVNLEKYSEKLEDINETDVIILPEMFTTGFSMQSEKLKEKMDGPAVKWMQHIASTKDAAVVGSLIIEEEGKIYNRALWVSPERKIETYDKRHLFSMGQEHLHYAAGKNRLIVEYKGWKFCPQICYDLRFPVFSRNLEDYDVVIYMANWPSPRHHVWENLLISRAIENQAYCFGINRVGTDGTGLKYLGDSAFISPKGRADFMGAEEAVKTFEISYTELHEFRKKFPLLNDRDKFTIL</sequence>
<dbReference type="Pfam" id="PF00795">
    <property type="entry name" value="CN_hydrolase"/>
    <property type="match status" value="1"/>
</dbReference>
<protein>
    <recommendedName>
        <fullName evidence="5">Omega-amidase YafV</fullName>
        <ecNumber evidence="3">3.5.1.3</ecNumber>
    </recommendedName>
</protein>
<reference evidence="7 8" key="1">
    <citation type="submission" date="2020-02" db="EMBL/GenBank/DDBJ databases">
        <title>Genome sequencing for Draconibacterium sp. strain M1.</title>
        <authorList>
            <person name="Park S.-J."/>
        </authorList>
    </citation>
    <scope>NUCLEOTIDE SEQUENCE [LARGE SCALE GENOMIC DNA]</scope>
    <source>
        <strain evidence="7 8">M1</strain>
    </source>
</reference>
<evidence type="ECO:0000256" key="3">
    <source>
        <dbReference type="ARBA" id="ARBA00039118"/>
    </source>
</evidence>
<evidence type="ECO:0000256" key="1">
    <source>
        <dbReference type="ARBA" id="ARBA00010613"/>
    </source>
</evidence>
<organism evidence="7 8">
    <name type="scientific">Draconibacterium halophilum</name>
    <dbReference type="NCBI Taxonomy" id="2706887"/>
    <lineage>
        <taxon>Bacteria</taxon>
        <taxon>Pseudomonadati</taxon>
        <taxon>Bacteroidota</taxon>
        <taxon>Bacteroidia</taxon>
        <taxon>Marinilabiliales</taxon>
        <taxon>Prolixibacteraceae</taxon>
        <taxon>Draconibacterium</taxon>
    </lineage>
</organism>
<dbReference type="RefSeq" id="WP_163346134.1">
    <property type="nucleotide sequence ID" value="NZ_CP048409.1"/>
</dbReference>
<dbReference type="InterPro" id="IPR052737">
    <property type="entry name" value="Omega-amidase_YafV"/>
</dbReference>
<dbReference type="Gene3D" id="3.60.110.10">
    <property type="entry name" value="Carbon-nitrogen hydrolase"/>
    <property type="match status" value="1"/>
</dbReference>
<gene>
    <name evidence="7" type="ORF">G0Q07_11010</name>
</gene>
<dbReference type="InterPro" id="IPR036526">
    <property type="entry name" value="C-N_Hydrolase_sf"/>
</dbReference>
<dbReference type="KEGG" id="drc:G0Q07_11010"/>
<name>A0A6C0RFA3_9BACT</name>
<evidence type="ECO:0000256" key="2">
    <source>
        <dbReference type="ARBA" id="ARBA00022801"/>
    </source>
</evidence>
<evidence type="ECO:0000313" key="8">
    <source>
        <dbReference type="Proteomes" id="UP000474630"/>
    </source>
</evidence>
<dbReference type="InterPro" id="IPR003010">
    <property type="entry name" value="C-N_Hydrolase"/>
</dbReference>
<dbReference type="PANTHER" id="PTHR47799:SF1">
    <property type="entry name" value="OMEGA-AMIDASE YAFV"/>
    <property type="match status" value="1"/>
</dbReference>
<comment type="catalytic activity">
    <reaction evidence="4">
        <text>a monoamide of a dicarboxylate + H2O = a dicarboxylate + NH4(+)</text>
        <dbReference type="Rhea" id="RHEA:11716"/>
        <dbReference type="ChEBI" id="CHEBI:15377"/>
        <dbReference type="ChEBI" id="CHEBI:28938"/>
        <dbReference type="ChEBI" id="CHEBI:28965"/>
        <dbReference type="ChEBI" id="CHEBI:77450"/>
        <dbReference type="EC" id="3.5.1.3"/>
    </reaction>
</comment>
<proteinExistence type="inferred from homology"/>
<dbReference type="AlphaFoldDB" id="A0A6C0RFA3"/>
<dbReference type="GO" id="GO:0106008">
    <property type="term" value="F:2-oxoglutaramate amidase activity"/>
    <property type="evidence" value="ECO:0007669"/>
    <property type="project" value="TreeGrafter"/>
</dbReference>